<reference evidence="6" key="1">
    <citation type="submission" date="2022-10" db="EMBL/GenBank/DDBJ databases">
        <title>Genome assembly of Pristionchus species.</title>
        <authorList>
            <person name="Yoshida K."/>
            <person name="Sommer R.J."/>
        </authorList>
    </citation>
    <scope>NUCLEOTIDE SEQUENCE [LARGE SCALE GENOMIC DNA]</scope>
    <source>
        <strain evidence="6">RS5460</strain>
    </source>
</reference>
<protein>
    <recommendedName>
        <fullName evidence="4">NR LBD domain-containing protein</fullName>
    </recommendedName>
</protein>
<dbReference type="PANTHER" id="PTHR46011:SF6">
    <property type="entry name" value="HIGH ZINC ACTIVATED NUCLEAR RECEPTOR PROTEIN"/>
    <property type="match status" value="1"/>
</dbReference>
<accession>A0AAN5D6S7</accession>
<feature type="domain" description="NR LBD" evidence="4">
    <location>
        <begin position="6"/>
        <end position="73"/>
    </location>
</feature>
<proteinExistence type="predicted"/>
<gene>
    <name evidence="5" type="ORF">PMAYCL1PPCAC_27290</name>
</gene>
<dbReference type="SUPFAM" id="SSF48508">
    <property type="entry name" value="Nuclear receptor ligand-binding domain"/>
    <property type="match status" value="1"/>
</dbReference>
<keyword evidence="6" id="KW-1185">Reference proteome</keyword>
<dbReference type="InterPro" id="IPR035500">
    <property type="entry name" value="NHR-like_dom_sf"/>
</dbReference>
<sequence length="95" mass="11069">ALIALSLCDTGDIYAELSQDMHEALDDIREHVLRELQVYYRKEMRLDDCSARLGNLLSICHTVREISSHFQEFFRAQATLFDLYSAETQLKEMLL</sequence>
<feature type="non-terminal residue" evidence="5">
    <location>
        <position position="1"/>
    </location>
</feature>
<dbReference type="Proteomes" id="UP001328107">
    <property type="component" value="Unassembled WGS sequence"/>
</dbReference>
<dbReference type="InterPro" id="IPR000536">
    <property type="entry name" value="Nucl_hrmn_rcpt_lig-bd"/>
</dbReference>
<dbReference type="GO" id="GO:0003700">
    <property type="term" value="F:DNA-binding transcription factor activity"/>
    <property type="evidence" value="ECO:0007669"/>
    <property type="project" value="TreeGrafter"/>
</dbReference>
<evidence type="ECO:0000259" key="4">
    <source>
        <dbReference type="Pfam" id="PF00104"/>
    </source>
</evidence>
<evidence type="ECO:0000256" key="3">
    <source>
        <dbReference type="ARBA" id="ARBA00023170"/>
    </source>
</evidence>
<name>A0AAN5D6S7_9BILA</name>
<feature type="non-terminal residue" evidence="5">
    <location>
        <position position="95"/>
    </location>
</feature>
<keyword evidence="2" id="KW-0804">Transcription</keyword>
<dbReference type="Gene3D" id="1.10.565.10">
    <property type="entry name" value="Retinoid X Receptor"/>
    <property type="match status" value="1"/>
</dbReference>
<keyword evidence="3" id="KW-0675">Receptor</keyword>
<comment type="caution">
    <text evidence="5">The sequence shown here is derived from an EMBL/GenBank/DDBJ whole genome shotgun (WGS) entry which is preliminary data.</text>
</comment>
<evidence type="ECO:0000256" key="1">
    <source>
        <dbReference type="ARBA" id="ARBA00023015"/>
    </source>
</evidence>
<dbReference type="AlphaFoldDB" id="A0AAN5D6S7"/>
<evidence type="ECO:0000313" key="6">
    <source>
        <dbReference type="Proteomes" id="UP001328107"/>
    </source>
</evidence>
<dbReference type="EMBL" id="BTRK01000006">
    <property type="protein sequence ID" value="GMR57095.1"/>
    <property type="molecule type" value="Genomic_DNA"/>
</dbReference>
<dbReference type="Pfam" id="PF00104">
    <property type="entry name" value="Hormone_recep"/>
    <property type="match status" value="1"/>
</dbReference>
<evidence type="ECO:0000256" key="2">
    <source>
        <dbReference type="ARBA" id="ARBA00023163"/>
    </source>
</evidence>
<dbReference type="GO" id="GO:0005634">
    <property type="term" value="C:nucleus"/>
    <property type="evidence" value="ECO:0007669"/>
    <property type="project" value="TreeGrafter"/>
</dbReference>
<dbReference type="PANTHER" id="PTHR46011">
    <property type="entry name" value="NUCLEAR HORMONE RECEPTOR FAMILY MEMBER NHR-86-RELATED"/>
    <property type="match status" value="1"/>
</dbReference>
<evidence type="ECO:0000313" key="5">
    <source>
        <dbReference type="EMBL" id="GMR57095.1"/>
    </source>
</evidence>
<keyword evidence="1" id="KW-0805">Transcription regulation</keyword>
<organism evidence="5 6">
    <name type="scientific">Pristionchus mayeri</name>
    <dbReference type="NCBI Taxonomy" id="1317129"/>
    <lineage>
        <taxon>Eukaryota</taxon>
        <taxon>Metazoa</taxon>
        <taxon>Ecdysozoa</taxon>
        <taxon>Nematoda</taxon>
        <taxon>Chromadorea</taxon>
        <taxon>Rhabditida</taxon>
        <taxon>Rhabditina</taxon>
        <taxon>Diplogasteromorpha</taxon>
        <taxon>Diplogasteroidea</taxon>
        <taxon>Neodiplogasteridae</taxon>
        <taxon>Pristionchus</taxon>
    </lineage>
</organism>